<gene>
    <name evidence="1" type="ORF">GWI33_015832</name>
</gene>
<evidence type="ECO:0000313" key="2">
    <source>
        <dbReference type="Proteomes" id="UP000625711"/>
    </source>
</evidence>
<keyword evidence="2" id="KW-1185">Reference proteome</keyword>
<dbReference type="EMBL" id="JAACXV010013986">
    <property type="protein sequence ID" value="KAF7271278.1"/>
    <property type="molecule type" value="Genomic_DNA"/>
</dbReference>
<dbReference type="AlphaFoldDB" id="A0A834I229"/>
<accession>A0A834I229</accession>
<proteinExistence type="predicted"/>
<sequence length="87" mass="9827">MTICSLLRRKNTLFSCRVFQTGITPSGGKIKLYREVTLSKYNQFVTIKNKWTLRLVNKTPKAPNLGAKLLLETMGRLCSPNSPDLDP</sequence>
<protein>
    <submittedName>
        <fullName evidence="1">Uncharacterized protein</fullName>
    </submittedName>
</protein>
<organism evidence="1 2">
    <name type="scientific">Rhynchophorus ferrugineus</name>
    <name type="common">Red palm weevil</name>
    <name type="synonym">Curculio ferrugineus</name>
    <dbReference type="NCBI Taxonomy" id="354439"/>
    <lineage>
        <taxon>Eukaryota</taxon>
        <taxon>Metazoa</taxon>
        <taxon>Ecdysozoa</taxon>
        <taxon>Arthropoda</taxon>
        <taxon>Hexapoda</taxon>
        <taxon>Insecta</taxon>
        <taxon>Pterygota</taxon>
        <taxon>Neoptera</taxon>
        <taxon>Endopterygota</taxon>
        <taxon>Coleoptera</taxon>
        <taxon>Polyphaga</taxon>
        <taxon>Cucujiformia</taxon>
        <taxon>Curculionidae</taxon>
        <taxon>Dryophthorinae</taxon>
        <taxon>Rhynchophorus</taxon>
    </lineage>
</organism>
<name>A0A834I229_RHYFE</name>
<dbReference type="Proteomes" id="UP000625711">
    <property type="component" value="Unassembled WGS sequence"/>
</dbReference>
<comment type="caution">
    <text evidence="1">The sequence shown here is derived from an EMBL/GenBank/DDBJ whole genome shotgun (WGS) entry which is preliminary data.</text>
</comment>
<reference evidence="1" key="1">
    <citation type="submission" date="2020-08" db="EMBL/GenBank/DDBJ databases">
        <title>Genome sequencing and assembly of the red palm weevil Rhynchophorus ferrugineus.</title>
        <authorList>
            <person name="Dias G.B."/>
            <person name="Bergman C.M."/>
            <person name="Manee M."/>
        </authorList>
    </citation>
    <scope>NUCLEOTIDE SEQUENCE</scope>
    <source>
        <strain evidence="1">AA-2017</strain>
        <tissue evidence="1">Whole larva</tissue>
    </source>
</reference>
<evidence type="ECO:0000313" key="1">
    <source>
        <dbReference type="EMBL" id="KAF7271278.1"/>
    </source>
</evidence>